<name>A0A1H6G2C0_9EURY</name>
<dbReference type="PANTHER" id="PTHR44154">
    <property type="entry name" value="QUINONE OXIDOREDUCTASE"/>
    <property type="match status" value="1"/>
</dbReference>
<dbReference type="OrthoDB" id="75495at2157"/>
<dbReference type="InterPro" id="IPR013154">
    <property type="entry name" value="ADH-like_N"/>
</dbReference>
<evidence type="ECO:0000313" key="3">
    <source>
        <dbReference type="EMBL" id="SEH17199.1"/>
    </source>
</evidence>
<dbReference type="EMBL" id="FNWL01000003">
    <property type="protein sequence ID" value="SEH17199.1"/>
    <property type="molecule type" value="Genomic_DNA"/>
</dbReference>
<dbReference type="SUPFAM" id="SSF51735">
    <property type="entry name" value="NAD(P)-binding Rossmann-fold domains"/>
    <property type="match status" value="1"/>
</dbReference>
<dbReference type="RefSeq" id="WP_090507815.1">
    <property type="nucleotide sequence ID" value="NZ_FNWL01000003.1"/>
</dbReference>
<dbReference type="SUPFAM" id="SSF50129">
    <property type="entry name" value="GroES-like"/>
    <property type="match status" value="1"/>
</dbReference>
<dbReference type="Gene3D" id="3.90.180.10">
    <property type="entry name" value="Medium-chain alcohol dehydrogenases, catalytic domain"/>
    <property type="match status" value="1"/>
</dbReference>
<gene>
    <name evidence="3" type="ORF">SAMN04487967_3052</name>
</gene>
<feature type="domain" description="Enoyl reductase (ER)" evidence="2">
    <location>
        <begin position="10"/>
        <end position="334"/>
    </location>
</feature>
<evidence type="ECO:0000313" key="4">
    <source>
        <dbReference type="Proteomes" id="UP000199112"/>
    </source>
</evidence>
<dbReference type="InterPro" id="IPR051603">
    <property type="entry name" value="Zinc-ADH_QOR/CCCR"/>
</dbReference>
<dbReference type="SMART" id="SM00829">
    <property type="entry name" value="PKS_ER"/>
    <property type="match status" value="1"/>
</dbReference>
<sequence length="336" mass="36055">MRAAAFTGIGSPEHVEVESFADPEANPGEAVLEVEACSINHHDLWILRDGFRVEEDQLPYVTGMDVAGTVSAVGDDVESVEPGDRVLLCPNQTCGSCRYCRDGPETHCERFNLYHGGLAEYAAVDADRLIRLPDNVDSVDAAAIPVAYMTAFRMLEEADVGPGDLVFVPGATGGVGVATVQLADVLGARTIGTSTSREKLDRLETLGADYVIESGDPDEIRDAVLEIGRVDVTINHLGGPYTEVGQNVLRRGGRMAICGQTAGPTSTLTMGDLFLNHKRIIGSTMGTQSDLERLVDLVADGRLDPVVYERYSLDDTDQAFADMDDRNALGKLVVEP</sequence>
<protein>
    <submittedName>
        <fullName evidence="3">NADPH2:quinone reductase</fullName>
    </submittedName>
</protein>
<dbReference type="InterPro" id="IPR011032">
    <property type="entry name" value="GroES-like_sf"/>
</dbReference>
<organism evidence="3 4">
    <name type="scientific">Natronorubrum sediminis</name>
    <dbReference type="NCBI Taxonomy" id="640943"/>
    <lineage>
        <taxon>Archaea</taxon>
        <taxon>Methanobacteriati</taxon>
        <taxon>Methanobacteriota</taxon>
        <taxon>Stenosarchaea group</taxon>
        <taxon>Halobacteria</taxon>
        <taxon>Halobacteriales</taxon>
        <taxon>Natrialbaceae</taxon>
        <taxon>Natronorubrum</taxon>
    </lineage>
</organism>
<dbReference type="InterPro" id="IPR036291">
    <property type="entry name" value="NAD(P)-bd_dom_sf"/>
</dbReference>
<dbReference type="GO" id="GO:0044281">
    <property type="term" value="P:small molecule metabolic process"/>
    <property type="evidence" value="ECO:0007669"/>
    <property type="project" value="UniProtKB-ARBA"/>
</dbReference>
<dbReference type="GO" id="GO:0030554">
    <property type="term" value="F:adenyl nucleotide binding"/>
    <property type="evidence" value="ECO:0007669"/>
    <property type="project" value="UniProtKB-ARBA"/>
</dbReference>
<proteinExistence type="predicted"/>
<keyword evidence="4" id="KW-1185">Reference proteome</keyword>
<dbReference type="GO" id="GO:0016616">
    <property type="term" value="F:oxidoreductase activity, acting on the CH-OH group of donors, NAD or NADP as acceptor"/>
    <property type="evidence" value="ECO:0007669"/>
    <property type="project" value="UniProtKB-ARBA"/>
</dbReference>
<evidence type="ECO:0000259" key="2">
    <source>
        <dbReference type="SMART" id="SM00829"/>
    </source>
</evidence>
<accession>A0A1H6G2C0</accession>
<dbReference type="InterPro" id="IPR013149">
    <property type="entry name" value="ADH-like_C"/>
</dbReference>
<dbReference type="Pfam" id="PF00107">
    <property type="entry name" value="ADH_zinc_N"/>
    <property type="match status" value="1"/>
</dbReference>
<reference evidence="4" key="1">
    <citation type="submission" date="2016-10" db="EMBL/GenBank/DDBJ databases">
        <authorList>
            <person name="Varghese N."/>
            <person name="Submissions S."/>
        </authorList>
    </citation>
    <scope>NUCLEOTIDE SEQUENCE [LARGE SCALE GENOMIC DNA]</scope>
    <source>
        <strain evidence="4">CGMCC 1.8981</strain>
    </source>
</reference>
<dbReference type="InterPro" id="IPR020843">
    <property type="entry name" value="ER"/>
</dbReference>
<dbReference type="GO" id="GO:0043168">
    <property type="term" value="F:anion binding"/>
    <property type="evidence" value="ECO:0007669"/>
    <property type="project" value="UniProtKB-ARBA"/>
</dbReference>
<dbReference type="Proteomes" id="UP000199112">
    <property type="component" value="Unassembled WGS sequence"/>
</dbReference>
<evidence type="ECO:0000256" key="1">
    <source>
        <dbReference type="ARBA" id="ARBA00022857"/>
    </source>
</evidence>
<dbReference type="AlphaFoldDB" id="A0A1H6G2C0"/>
<keyword evidence="1" id="KW-0521">NADP</keyword>
<dbReference type="PANTHER" id="PTHR44154:SF1">
    <property type="entry name" value="QUINONE OXIDOREDUCTASE"/>
    <property type="match status" value="1"/>
</dbReference>
<dbReference type="Pfam" id="PF08240">
    <property type="entry name" value="ADH_N"/>
    <property type="match status" value="1"/>
</dbReference>